<dbReference type="CDD" id="cd21175">
    <property type="entry name" value="LPMO_AA9"/>
    <property type="match status" value="1"/>
</dbReference>
<evidence type="ECO:0000256" key="6">
    <source>
        <dbReference type="SAM" id="MobiDB-lite"/>
    </source>
</evidence>
<evidence type="ECO:0000313" key="9">
    <source>
        <dbReference type="EMBL" id="KAJ9483075.1"/>
    </source>
</evidence>
<dbReference type="PANTHER" id="PTHR33353:SF2">
    <property type="entry name" value="ENDO-BETA-1,4-GLUCANASE D"/>
    <property type="match status" value="1"/>
</dbReference>
<comment type="subcellular location">
    <subcellularLocation>
        <location evidence="2 5">Secreted</location>
    </subcellularLocation>
</comment>
<dbReference type="EC" id="1.14.99.56" evidence="5"/>
<reference evidence="9" key="2">
    <citation type="journal article" date="2016" name="Fungal Biol.">
        <title>Ochratoxin A production by Penicillium thymicola.</title>
        <authorList>
            <person name="Nguyen H.D.T."/>
            <person name="McMullin D.R."/>
            <person name="Ponomareva E."/>
            <person name="Riley R."/>
            <person name="Pomraning K.R."/>
            <person name="Baker S.E."/>
            <person name="Seifert K.A."/>
        </authorList>
    </citation>
    <scope>NUCLEOTIDE SEQUENCE</scope>
    <source>
        <strain evidence="9">DAOM 180753</strain>
    </source>
</reference>
<feature type="domain" description="Auxiliary Activity family 9 catalytic" evidence="8">
    <location>
        <begin position="19"/>
        <end position="228"/>
    </location>
</feature>
<keyword evidence="5" id="KW-0136">Cellulose degradation</keyword>
<dbReference type="GO" id="GO:0005576">
    <property type="term" value="C:extracellular region"/>
    <property type="evidence" value="ECO:0007669"/>
    <property type="project" value="UniProtKB-SubCell"/>
</dbReference>
<comment type="function">
    <text evidence="5">Lytic polysaccharide monooxygenase (LMPO) that depolymerizes crystalline and amorphous polysaccharides via the oxidation of scissile alpha- or beta-(1-4)-glycosidic bonds, yielding C1 and/or C4 oxidation products. Catalysis by LPMOs requires the reduction of the active-site copper from Cu(II) to Cu(I) by a reducing agent and H(2)O(2) or O(2) as a cosubstrate.</text>
</comment>
<protein>
    <recommendedName>
        <fullName evidence="5">AA9 family lytic polysaccharide monooxygenase</fullName>
        <ecNumber evidence="5">1.14.99.56</ecNumber>
    </recommendedName>
    <alternativeName>
        <fullName evidence="5">Endo-beta-1,4-glucanase</fullName>
    </alternativeName>
    <alternativeName>
        <fullName evidence="5">Glycosyl hydrolase 61 family protein</fullName>
    </alternativeName>
</protein>
<comment type="domain">
    <text evidence="5">Has a modular structure: an endo-beta-1,4-glucanase catalytic module at the N-terminus, a linker rich in serines and threonines, and a C-terminal carbohydrate-binding module (CBM).</text>
</comment>
<dbReference type="EMBL" id="LACB01000471">
    <property type="protein sequence ID" value="KAJ9483075.1"/>
    <property type="molecule type" value="Genomic_DNA"/>
</dbReference>
<feature type="compositionally biased region" description="Low complexity" evidence="6">
    <location>
        <begin position="241"/>
        <end position="259"/>
    </location>
</feature>
<dbReference type="GO" id="GO:0030245">
    <property type="term" value="P:cellulose catabolic process"/>
    <property type="evidence" value="ECO:0007669"/>
    <property type="project" value="UniProtKB-UniRule"/>
</dbReference>
<keyword evidence="5" id="KW-0119">Carbohydrate metabolism</keyword>
<dbReference type="InterPro" id="IPR049892">
    <property type="entry name" value="AA9"/>
</dbReference>
<comment type="cofactor">
    <cofactor evidence="1">
        <name>Cu(2+)</name>
        <dbReference type="ChEBI" id="CHEBI:29036"/>
    </cofactor>
</comment>
<evidence type="ECO:0000256" key="1">
    <source>
        <dbReference type="ARBA" id="ARBA00001973"/>
    </source>
</evidence>
<keyword evidence="4 5" id="KW-1015">Disulfide bond</keyword>
<comment type="caution">
    <text evidence="9">The sequence shown here is derived from an EMBL/GenBank/DDBJ whole genome shotgun (WGS) entry which is preliminary data.</text>
</comment>
<evidence type="ECO:0000256" key="3">
    <source>
        <dbReference type="ARBA" id="ARBA00022525"/>
    </source>
</evidence>
<keyword evidence="5" id="KW-0624">Polysaccharide degradation</keyword>
<sequence length="286" mass="31290">MMKFSLVALAAIAPIVSAHYFFDTIVIDDKEATEYVRSNTRPEKYNPTKWINTRDDMTPDMPDFRCNKGAFTFAGQTGTAEVKAGSKVAMKLAVGATMQHPGPALVYMSKAPTTVNKYEGDGEWFKIHQESVCDKNKDFTKDAWCTYDKDRIEFTIPANLPNGEYLIRPEHIGVHGAAGGEAEFYYGTFSCAQVKVVGGGNGTPGPTVKFPGAYKKDDPSFNFSIWNGYKEYPMPGPEVWSGESDSSSASSKVAISNDSAAATTSSKQAEDTDAFARCARSCFQYL</sequence>
<dbReference type="GO" id="GO:0030248">
    <property type="term" value="F:cellulose binding"/>
    <property type="evidence" value="ECO:0007669"/>
    <property type="project" value="UniProtKB-UniRule"/>
</dbReference>
<dbReference type="Pfam" id="PF03443">
    <property type="entry name" value="AA9"/>
    <property type="match status" value="1"/>
</dbReference>
<feature type="signal peptide" evidence="7">
    <location>
        <begin position="1"/>
        <end position="18"/>
    </location>
</feature>
<dbReference type="GO" id="GO:0008810">
    <property type="term" value="F:cellulase activity"/>
    <property type="evidence" value="ECO:0007669"/>
    <property type="project" value="UniProtKB-UniRule"/>
</dbReference>
<keyword evidence="3 5" id="KW-0964">Secreted</keyword>
<keyword evidence="7" id="KW-0732">Signal</keyword>
<feature type="chain" id="PRO_5042550417" description="AA9 family lytic polysaccharide monooxygenase" evidence="7">
    <location>
        <begin position="19"/>
        <end position="286"/>
    </location>
</feature>
<dbReference type="InterPro" id="IPR005103">
    <property type="entry name" value="AA9_LPMO"/>
</dbReference>
<feature type="region of interest" description="Disordered" evidence="6">
    <location>
        <begin position="238"/>
        <end position="272"/>
    </location>
</feature>
<dbReference type="Gene3D" id="2.70.50.70">
    <property type="match status" value="1"/>
</dbReference>
<evidence type="ECO:0000259" key="8">
    <source>
        <dbReference type="Pfam" id="PF03443"/>
    </source>
</evidence>
<evidence type="ECO:0000313" key="10">
    <source>
        <dbReference type="Proteomes" id="UP001227192"/>
    </source>
</evidence>
<evidence type="ECO:0000256" key="5">
    <source>
        <dbReference type="RuleBase" id="RU368122"/>
    </source>
</evidence>
<reference evidence="9" key="1">
    <citation type="submission" date="2015-06" db="EMBL/GenBank/DDBJ databases">
        <authorList>
            <person name="Nguyen H."/>
        </authorList>
    </citation>
    <scope>NUCLEOTIDE SEQUENCE</scope>
    <source>
        <strain evidence="9">DAOM 180753</strain>
    </source>
</reference>
<proteinExistence type="predicted"/>
<organism evidence="9 10">
    <name type="scientific">Penicillium thymicola</name>
    <dbReference type="NCBI Taxonomy" id="293382"/>
    <lineage>
        <taxon>Eukaryota</taxon>
        <taxon>Fungi</taxon>
        <taxon>Dikarya</taxon>
        <taxon>Ascomycota</taxon>
        <taxon>Pezizomycotina</taxon>
        <taxon>Eurotiomycetes</taxon>
        <taxon>Eurotiomycetidae</taxon>
        <taxon>Eurotiales</taxon>
        <taxon>Aspergillaceae</taxon>
        <taxon>Penicillium</taxon>
    </lineage>
</organism>
<evidence type="ECO:0000256" key="7">
    <source>
        <dbReference type="SAM" id="SignalP"/>
    </source>
</evidence>
<evidence type="ECO:0000256" key="2">
    <source>
        <dbReference type="ARBA" id="ARBA00004613"/>
    </source>
</evidence>
<dbReference type="Proteomes" id="UP001227192">
    <property type="component" value="Unassembled WGS sequence"/>
</dbReference>
<dbReference type="AlphaFoldDB" id="A0AAI9X407"/>
<comment type="catalytic activity">
    <reaction evidence="5">
        <text>[(1-&gt;4)-beta-D-glucosyl]n+m + reduced acceptor + O2 = 4-dehydro-beta-D-glucosyl-[(1-&gt;4)-beta-D-glucosyl]n-1 + [(1-&gt;4)-beta-D-glucosyl]m + acceptor + H2O.</text>
        <dbReference type="EC" id="1.14.99.56"/>
    </reaction>
</comment>
<accession>A0AAI9X407</accession>
<name>A0AAI9X407_PENTH</name>
<evidence type="ECO:0000256" key="4">
    <source>
        <dbReference type="ARBA" id="ARBA00023157"/>
    </source>
</evidence>
<dbReference type="PANTHER" id="PTHR33353">
    <property type="entry name" value="PUTATIVE (AFU_ORTHOLOGUE AFUA_1G12560)-RELATED"/>
    <property type="match status" value="1"/>
</dbReference>
<gene>
    <name evidence="9" type="ORF">VN97_g10342</name>
</gene>
<keyword evidence="10" id="KW-1185">Reference proteome</keyword>